<organism evidence="1 2">
    <name type="scientific">Corchorus capsularis</name>
    <name type="common">Jute</name>
    <dbReference type="NCBI Taxonomy" id="210143"/>
    <lineage>
        <taxon>Eukaryota</taxon>
        <taxon>Viridiplantae</taxon>
        <taxon>Streptophyta</taxon>
        <taxon>Embryophyta</taxon>
        <taxon>Tracheophyta</taxon>
        <taxon>Spermatophyta</taxon>
        <taxon>Magnoliopsida</taxon>
        <taxon>eudicotyledons</taxon>
        <taxon>Gunneridae</taxon>
        <taxon>Pentapetalae</taxon>
        <taxon>rosids</taxon>
        <taxon>malvids</taxon>
        <taxon>Malvales</taxon>
        <taxon>Malvaceae</taxon>
        <taxon>Grewioideae</taxon>
        <taxon>Apeibeae</taxon>
        <taxon>Corchorus</taxon>
    </lineage>
</organism>
<evidence type="ECO:0000313" key="1">
    <source>
        <dbReference type="EMBL" id="OMO96404.1"/>
    </source>
</evidence>
<keyword evidence="2" id="KW-1185">Reference proteome</keyword>
<comment type="caution">
    <text evidence="1">The sequence shown here is derived from an EMBL/GenBank/DDBJ whole genome shotgun (WGS) entry which is preliminary data.</text>
</comment>
<reference evidence="1 2" key="1">
    <citation type="submission" date="2013-09" db="EMBL/GenBank/DDBJ databases">
        <title>Corchorus capsularis genome sequencing.</title>
        <authorList>
            <person name="Alam M."/>
            <person name="Haque M.S."/>
            <person name="Islam M.S."/>
            <person name="Emdad E.M."/>
            <person name="Islam M.M."/>
            <person name="Ahmed B."/>
            <person name="Halim A."/>
            <person name="Hossen Q.M.M."/>
            <person name="Hossain M.Z."/>
            <person name="Ahmed R."/>
            <person name="Khan M.M."/>
            <person name="Islam R."/>
            <person name="Rashid M.M."/>
            <person name="Khan S.A."/>
            <person name="Rahman M.S."/>
            <person name="Alam M."/>
        </authorList>
    </citation>
    <scope>NUCLEOTIDE SEQUENCE [LARGE SCALE GENOMIC DNA]</scope>
    <source>
        <strain evidence="2">cv. CVL-1</strain>
        <tissue evidence="1">Whole seedling</tissue>
    </source>
</reference>
<dbReference type="Gramene" id="OMO96404">
    <property type="protein sequence ID" value="OMO96404"/>
    <property type="gene ID" value="CCACVL1_04970"/>
</dbReference>
<proteinExistence type="predicted"/>
<dbReference type="EMBL" id="AWWV01007458">
    <property type="protein sequence ID" value="OMO96404.1"/>
    <property type="molecule type" value="Genomic_DNA"/>
</dbReference>
<protein>
    <submittedName>
        <fullName evidence="1">Uncharacterized protein</fullName>
    </submittedName>
</protein>
<accession>A0A1R3JNK9</accession>
<evidence type="ECO:0000313" key="2">
    <source>
        <dbReference type="Proteomes" id="UP000188268"/>
    </source>
</evidence>
<dbReference type="Proteomes" id="UP000188268">
    <property type="component" value="Unassembled WGS sequence"/>
</dbReference>
<dbReference type="AlphaFoldDB" id="A0A1R3JNK9"/>
<sequence>MAPPTAAFSAPSCPKLAQPSGFSGLRKFPEAILGSLIRQFRES</sequence>
<gene>
    <name evidence="1" type="ORF">CCACVL1_04970</name>
</gene>
<name>A0A1R3JNK9_COCAP</name>